<dbReference type="STRING" id="517418.Ctha_2622"/>
<protein>
    <recommendedName>
        <fullName evidence="4">Outer membrane protein beta-barrel domain-containing protein</fullName>
    </recommendedName>
</protein>
<feature type="chain" id="PRO_5002795924" description="Outer membrane protein beta-barrel domain-containing protein" evidence="1">
    <location>
        <begin position="24"/>
        <end position="226"/>
    </location>
</feature>
<gene>
    <name evidence="2" type="ordered locus">Ctha_2622</name>
</gene>
<evidence type="ECO:0000256" key="1">
    <source>
        <dbReference type="SAM" id="SignalP"/>
    </source>
</evidence>
<evidence type="ECO:0008006" key="4">
    <source>
        <dbReference type="Google" id="ProtNLM"/>
    </source>
</evidence>
<organism evidence="2 3">
    <name type="scientific">Chloroherpeton thalassium (strain ATCC 35110 / GB-78)</name>
    <dbReference type="NCBI Taxonomy" id="517418"/>
    <lineage>
        <taxon>Bacteria</taxon>
        <taxon>Pseudomonadati</taxon>
        <taxon>Chlorobiota</taxon>
        <taxon>Chlorobiia</taxon>
        <taxon>Chlorobiales</taxon>
        <taxon>Chloroherpetonaceae</taxon>
        <taxon>Chloroherpeton</taxon>
    </lineage>
</organism>
<proteinExistence type="predicted"/>
<feature type="signal peptide" evidence="1">
    <location>
        <begin position="1"/>
        <end position="23"/>
    </location>
</feature>
<name>B3QYA5_CHLT3</name>
<evidence type="ECO:0000313" key="2">
    <source>
        <dbReference type="EMBL" id="ACF15071.1"/>
    </source>
</evidence>
<dbReference type="HOGENOM" id="CLU_1222981_0_0_10"/>
<accession>B3QYA5</accession>
<keyword evidence="1" id="KW-0732">Signal</keyword>
<sequence length="226" mass="24374">MNHFWKPLFALAIFSLYSLGASGQEVKDAKFLFQAGAGVSGLYAPAFSKWSETVTYEQSDDFHVSLGLEGAAQLRIATDFWLGAQVSYSRIDQSLDKFSYKQSSLTATLFQPAVFVSFIPNEFLKQKALVRASLGAGPVFAGITTDFETETDYSGLGAGIFLEGEFGLPLTNLLFASFRAKLAGGLTGSLTHNAKSLQYIDSDAKIKDVTLSYFQAGVSIGVALLL</sequence>
<dbReference type="RefSeq" id="WP_012501153.1">
    <property type="nucleotide sequence ID" value="NC_011026.1"/>
</dbReference>
<dbReference type="KEGG" id="cts:Ctha_2622"/>
<dbReference type="AlphaFoldDB" id="B3QYA5"/>
<evidence type="ECO:0000313" key="3">
    <source>
        <dbReference type="Proteomes" id="UP000001208"/>
    </source>
</evidence>
<dbReference type="EMBL" id="CP001100">
    <property type="protein sequence ID" value="ACF15071.1"/>
    <property type="molecule type" value="Genomic_DNA"/>
</dbReference>
<keyword evidence="3" id="KW-1185">Reference proteome</keyword>
<reference evidence="2 3" key="1">
    <citation type="submission" date="2008-06" db="EMBL/GenBank/DDBJ databases">
        <title>Complete sequence of Chloroherpeton thalassium ATCC 35110.</title>
        <authorList>
            <consortium name="US DOE Joint Genome Institute"/>
            <person name="Lucas S."/>
            <person name="Copeland A."/>
            <person name="Lapidus A."/>
            <person name="Glavina del Rio T."/>
            <person name="Dalin E."/>
            <person name="Tice H."/>
            <person name="Bruce D."/>
            <person name="Goodwin L."/>
            <person name="Pitluck S."/>
            <person name="Schmutz J."/>
            <person name="Larimer F."/>
            <person name="Land M."/>
            <person name="Hauser L."/>
            <person name="Kyrpides N."/>
            <person name="Mikhailova N."/>
            <person name="Liu Z."/>
            <person name="Li T."/>
            <person name="Zhao F."/>
            <person name="Overmann J."/>
            <person name="Bryant D.A."/>
            <person name="Richardson P."/>
        </authorList>
    </citation>
    <scope>NUCLEOTIDE SEQUENCE [LARGE SCALE GENOMIC DNA]</scope>
    <source>
        <strain evidence="3">ATCC 35110 / GB-78</strain>
    </source>
</reference>
<dbReference type="Proteomes" id="UP000001208">
    <property type="component" value="Chromosome"/>
</dbReference>